<dbReference type="OMA" id="TYGWDPD"/>
<dbReference type="PANTHER" id="PTHR20923:SF1">
    <property type="entry name" value="G PATCH DOMAIN AND ANKYRIN REPEAT-CONTAINING PROTEIN 1"/>
    <property type="match status" value="1"/>
</dbReference>
<dbReference type="EMBL" id="CAAKMV010000130">
    <property type="protein sequence ID" value="VIO57512.1"/>
    <property type="molecule type" value="Genomic_DNA"/>
</dbReference>
<feature type="compositionally biased region" description="Basic and acidic residues" evidence="1">
    <location>
        <begin position="238"/>
        <end position="250"/>
    </location>
</feature>
<accession>A0A4U9EXK2</accession>
<dbReference type="Pfam" id="PF01585">
    <property type="entry name" value="G-patch"/>
    <property type="match status" value="1"/>
</dbReference>
<protein>
    <submittedName>
        <fullName evidence="2">Uncharacterized protein</fullName>
    </submittedName>
</protein>
<dbReference type="InterPro" id="IPR039146">
    <property type="entry name" value="GPANK1"/>
</dbReference>
<proteinExistence type="predicted"/>
<evidence type="ECO:0000313" key="2">
    <source>
        <dbReference type="EMBL" id="VIO57512.1"/>
    </source>
</evidence>
<dbReference type="PANTHER" id="PTHR20923">
    <property type="entry name" value="BAT4 PROTEIN-RELATED"/>
    <property type="match status" value="1"/>
</dbReference>
<dbReference type="AlphaFoldDB" id="A0A4U9EXK2"/>
<name>A0A4U9EXK2_GIBZA</name>
<organism evidence="2">
    <name type="scientific">Gibberella zeae</name>
    <name type="common">Wheat head blight fungus</name>
    <name type="synonym">Fusarium graminearum</name>
    <dbReference type="NCBI Taxonomy" id="5518"/>
    <lineage>
        <taxon>Eukaryota</taxon>
        <taxon>Fungi</taxon>
        <taxon>Dikarya</taxon>
        <taxon>Ascomycota</taxon>
        <taxon>Pezizomycotina</taxon>
        <taxon>Sordariomycetes</taxon>
        <taxon>Hypocreomycetidae</taxon>
        <taxon>Hypocreales</taxon>
        <taxon>Nectriaceae</taxon>
        <taxon>Fusarium</taxon>
    </lineage>
</organism>
<dbReference type="InterPro" id="IPR000467">
    <property type="entry name" value="G_patch_dom"/>
</dbReference>
<reference evidence="2" key="1">
    <citation type="submission" date="2019-04" db="EMBL/GenBank/DDBJ databases">
        <authorList>
            <person name="Melise S."/>
            <person name="Noan J."/>
            <person name="Okalmin O."/>
        </authorList>
    </citation>
    <scope>NUCLEOTIDE SEQUENCE</scope>
    <source>
        <strain evidence="2">FN9</strain>
    </source>
</reference>
<gene>
    <name evidence="2" type="ORF">FUG_LOCUS257628</name>
</gene>
<sequence length="257" mass="29284">MQRNQRNQRNTQDEFDEEFDIPLHRKRPFGAGIKRKQVEFVRARDPDAGLSTATTSTATLVGDLYATIVLESDTENKDAKKSEEEAKEAAQICPDCGLDVSSTTQPHEAALAHQVSLRHTMPPSALDRSRMGVRTLTSQGWDMDAHEGLGRDREGIRHPIKVKEKNNKLGIGAATSKTQEKKKDHMPYPINKKELKRHRAKERQRHERLQREIYGRVDVESYLRGDGSDGVSRNNNKKKMDQDNSKGDRIHFARHLL</sequence>
<dbReference type="PROSITE" id="PS50174">
    <property type="entry name" value="G_PATCH"/>
    <property type="match status" value="1"/>
</dbReference>
<dbReference type="GO" id="GO:0003676">
    <property type="term" value="F:nucleic acid binding"/>
    <property type="evidence" value="ECO:0007669"/>
    <property type="project" value="InterPro"/>
</dbReference>
<dbReference type="SMART" id="SM00443">
    <property type="entry name" value="G_patch"/>
    <property type="match status" value="1"/>
</dbReference>
<feature type="region of interest" description="Disordered" evidence="1">
    <location>
        <begin position="222"/>
        <end position="250"/>
    </location>
</feature>
<evidence type="ECO:0000256" key="1">
    <source>
        <dbReference type="SAM" id="MobiDB-lite"/>
    </source>
</evidence>